<feature type="domain" description="Phosphodiester glycosidase" evidence="2">
    <location>
        <begin position="284"/>
        <end position="437"/>
    </location>
</feature>
<evidence type="ECO:0000313" key="3">
    <source>
        <dbReference type="EMBL" id="MFC4304999.1"/>
    </source>
</evidence>
<feature type="chain" id="PRO_5046870995" evidence="1">
    <location>
        <begin position="28"/>
        <end position="452"/>
    </location>
</feature>
<dbReference type="PANTHER" id="PTHR40446:SF2">
    <property type="entry name" value="N-ACETYLGLUCOSAMINE-1-PHOSPHODIESTER ALPHA-N-ACETYLGLUCOSAMINIDASE"/>
    <property type="match status" value="1"/>
</dbReference>
<evidence type="ECO:0000259" key="2">
    <source>
        <dbReference type="Pfam" id="PF09992"/>
    </source>
</evidence>
<gene>
    <name evidence="3" type="ORF">ACFO1S_16325</name>
</gene>
<feature type="signal peptide" evidence="1">
    <location>
        <begin position="1"/>
        <end position="27"/>
    </location>
</feature>
<evidence type="ECO:0000256" key="1">
    <source>
        <dbReference type="SAM" id="SignalP"/>
    </source>
</evidence>
<keyword evidence="1" id="KW-0732">Signal</keyword>
<keyword evidence="4" id="KW-1185">Reference proteome</keyword>
<accession>A0ABV8SBQ0</accession>
<protein>
    <submittedName>
        <fullName evidence="3">Phosphodiester glycosidase family protein</fullName>
    </submittedName>
</protein>
<sequence>MYRKRNSWGKAAGICLLSLSLMGAGTAAESDGVSGAAGEIPENVTDALLACPQQTVKIPLNARISLDALFQYEPYLYYEVGDRSVVRVTSQGIAVPLAKGTTSVETTVSGDNREPASCIFRLTVVDPTARAIGKSPKAESRNQKLNGKNVYVNTVVLPPGLPTDIGFGKDKIGFTEPMKAIVERHGASYAINGTYFSAYGGEPVPYGTLIKDGELVYGGTGGTLIGFGTDGRARMEEIRATIEGGTDGLYDSKHRWKASWVNRTGGATTIYTPHRGARIGTSEGVMIVVSGGKVAKVTEKENVKIPQDGFVIVKLRTNLKAEQERFPIGRKVHYRVLYANGKGRVADWNGVVTGVHAWPRLTQDGKLAVKDEKNAERAARSGIGITKDGGVVLATVGRATFGEIAQVLRAKGAVQAMSLDGGASAGIYSQGVMHFTPGRELSHTLMFGANLR</sequence>
<comment type="caution">
    <text evidence="3">The sequence shown here is derived from an EMBL/GenBank/DDBJ whole genome shotgun (WGS) entry which is preliminary data.</text>
</comment>
<dbReference type="InterPro" id="IPR018711">
    <property type="entry name" value="NAGPA"/>
</dbReference>
<keyword evidence="3" id="KW-0326">Glycosidase</keyword>
<dbReference type="Pfam" id="PF09992">
    <property type="entry name" value="NAGPA"/>
    <property type="match status" value="1"/>
</dbReference>
<organism evidence="3 4">
    <name type="scientific">Cohnella boryungensis</name>
    <dbReference type="NCBI Taxonomy" id="768479"/>
    <lineage>
        <taxon>Bacteria</taxon>
        <taxon>Bacillati</taxon>
        <taxon>Bacillota</taxon>
        <taxon>Bacilli</taxon>
        <taxon>Bacillales</taxon>
        <taxon>Paenibacillaceae</taxon>
        <taxon>Cohnella</taxon>
    </lineage>
</organism>
<proteinExistence type="predicted"/>
<dbReference type="EMBL" id="JBHSED010000035">
    <property type="protein sequence ID" value="MFC4304999.1"/>
    <property type="molecule type" value="Genomic_DNA"/>
</dbReference>
<dbReference type="RefSeq" id="WP_204603548.1">
    <property type="nucleotide sequence ID" value="NZ_JBHSED010000035.1"/>
</dbReference>
<dbReference type="GO" id="GO:0016798">
    <property type="term" value="F:hydrolase activity, acting on glycosyl bonds"/>
    <property type="evidence" value="ECO:0007669"/>
    <property type="project" value="UniProtKB-KW"/>
</dbReference>
<dbReference type="Proteomes" id="UP001595755">
    <property type="component" value="Unassembled WGS sequence"/>
</dbReference>
<evidence type="ECO:0000313" key="4">
    <source>
        <dbReference type="Proteomes" id="UP001595755"/>
    </source>
</evidence>
<keyword evidence="3" id="KW-0378">Hydrolase</keyword>
<dbReference type="PANTHER" id="PTHR40446">
    <property type="entry name" value="N-ACETYLGLUCOSAMINE-1-PHOSPHODIESTER ALPHA-N-ACETYLGLUCOSAMINIDASE"/>
    <property type="match status" value="1"/>
</dbReference>
<name>A0ABV8SBQ0_9BACL</name>
<reference evidence="4" key="1">
    <citation type="journal article" date="2019" name="Int. J. Syst. Evol. Microbiol.">
        <title>The Global Catalogue of Microorganisms (GCM) 10K type strain sequencing project: providing services to taxonomists for standard genome sequencing and annotation.</title>
        <authorList>
            <consortium name="The Broad Institute Genomics Platform"/>
            <consortium name="The Broad Institute Genome Sequencing Center for Infectious Disease"/>
            <person name="Wu L."/>
            <person name="Ma J."/>
        </authorList>
    </citation>
    <scope>NUCLEOTIDE SEQUENCE [LARGE SCALE GENOMIC DNA]</scope>
    <source>
        <strain evidence="4">CGMCC 4.1641</strain>
    </source>
</reference>